<organism evidence="8 9">
    <name type="scientific">Frankia canadensis</name>
    <dbReference type="NCBI Taxonomy" id="1836972"/>
    <lineage>
        <taxon>Bacteria</taxon>
        <taxon>Bacillati</taxon>
        <taxon>Actinomycetota</taxon>
        <taxon>Actinomycetes</taxon>
        <taxon>Frankiales</taxon>
        <taxon>Frankiaceae</taxon>
        <taxon>Frankia</taxon>
    </lineage>
</organism>
<evidence type="ECO:0000256" key="5">
    <source>
        <dbReference type="SAM" id="MobiDB-lite"/>
    </source>
</evidence>
<sequence length="425" mass="46908">MAARKGRRGAGEGAIYKDTSGRWRATVDLGWKDGKRQRKYLSGRTRAEVAEKLRTVRRQQEDGVKVVTGDKPLTVEQWLTFWLDTIAGRKVRPSTLATYRGYVHNRIVPELGGYRLDRLEPEHLESFYAACESEGLAPATVLQMHRIISRALKIAHRRGRVTRNVATLVDAPSVERDEVRPLTAADARAILDTAKGQRDAARWSVALALGLRQGEALGLAWDAVSLDITPATLTVRQALQRRAWAHGCEDPKTCTTARRCPRRTGGGLVIVPPKSRAGRRTIVIPANLAASLRVHRAAQEAERQAAGGEWINKHDLVFVQPNGRPIDPRADHRAWQDLLTRAGVRTARLHDARHTMASLLLAQGVHPRVVMEIMGHSQISLTLGTYSHVAPELSTDAADRMGTALWGTAPDADSNADPQEDTDEE</sequence>
<dbReference type="InterPro" id="IPR044068">
    <property type="entry name" value="CB"/>
</dbReference>
<dbReference type="GO" id="GO:0015074">
    <property type="term" value="P:DNA integration"/>
    <property type="evidence" value="ECO:0007669"/>
    <property type="project" value="UniProtKB-KW"/>
</dbReference>
<dbReference type="Gene3D" id="1.10.443.10">
    <property type="entry name" value="Intergrase catalytic core"/>
    <property type="match status" value="1"/>
</dbReference>
<dbReference type="InterPro" id="IPR004107">
    <property type="entry name" value="Integrase_SAM-like_N"/>
</dbReference>
<evidence type="ECO:0000256" key="2">
    <source>
        <dbReference type="ARBA" id="ARBA00023125"/>
    </source>
</evidence>
<feature type="domain" description="Tyr recombinase" evidence="6">
    <location>
        <begin position="177"/>
        <end position="399"/>
    </location>
</feature>
<dbReference type="GO" id="GO:0006310">
    <property type="term" value="P:DNA recombination"/>
    <property type="evidence" value="ECO:0007669"/>
    <property type="project" value="UniProtKB-KW"/>
</dbReference>
<name>A0A2I2L150_9ACTN</name>
<evidence type="ECO:0000256" key="4">
    <source>
        <dbReference type="PROSITE-ProRule" id="PRU01248"/>
    </source>
</evidence>
<dbReference type="InterPro" id="IPR013762">
    <property type="entry name" value="Integrase-like_cat_sf"/>
</dbReference>
<dbReference type="Gene3D" id="1.10.150.130">
    <property type="match status" value="1"/>
</dbReference>
<proteinExistence type="predicted"/>
<feature type="domain" description="Core-binding (CB)" evidence="7">
    <location>
        <begin position="73"/>
        <end position="156"/>
    </location>
</feature>
<evidence type="ECO:0000313" key="8">
    <source>
        <dbReference type="EMBL" id="SNQ51644.1"/>
    </source>
</evidence>
<evidence type="ECO:0000259" key="7">
    <source>
        <dbReference type="PROSITE" id="PS51900"/>
    </source>
</evidence>
<dbReference type="PROSITE" id="PS51900">
    <property type="entry name" value="CB"/>
    <property type="match status" value="1"/>
</dbReference>
<dbReference type="Pfam" id="PF14659">
    <property type="entry name" value="Phage_int_SAM_3"/>
    <property type="match status" value="1"/>
</dbReference>
<dbReference type="PANTHER" id="PTHR30349:SF91">
    <property type="entry name" value="INTA PROTEIN"/>
    <property type="match status" value="1"/>
</dbReference>
<evidence type="ECO:0000256" key="3">
    <source>
        <dbReference type="ARBA" id="ARBA00023172"/>
    </source>
</evidence>
<evidence type="ECO:0000256" key="1">
    <source>
        <dbReference type="ARBA" id="ARBA00022908"/>
    </source>
</evidence>
<keyword evidence="3" id="KW-0233">DNA recombination</keyword>
<dbReference type="PROSITE" id="PS51898">
    <property type="entry name" value="TYR_RECOMBINASE"/>
    <property type="match status" value="1"/>
</dbReference>
<keyword evidence="1" id="KW-0229">DNA integration</keyword>
<dbReference type="Proteomes" id="UP000234331">
    <property type="component" value="Unassembled WGS sequence"/>
</dbReference>
<dbReference type="Pfam" id="PF00589">
    <property type="entry name" value="Phage_integrase"/>
    <property type="match status" value="1"/>
</dbReference>
<dbReference type="InterPro" id="IPR050090">
    <property type="entry name" value="Tyrosine_recombinase_XerCD"/>
</dbReference>
<dbReference type="CDD" id="cd01189">
    <property type="entry name" value="INT_ICEBs1_C_like"/>
    <property type="match status" value="1"/>
</dbReference>
<dbReference type="GO" id="GO:0003677">
    <property type="term" value="F:DNA binding"/>
    <property type="evidence" value="ECO:0007669"/>
    <property type="project" value="UniProtKB-UniRule"/>
</dbReference>
<dbReference type="OrthoDB" id="3175606at2"/>
<protein>
    <submittedName>
        <fullName evidence="8">Integrase</fullName>
    </submittedName>
</protein>
<evidence type="ECO:0000313" key="9">
    <source>
        <dbReference type="Proteomes" id="UP000234331"/>
    </source>
</evidence>
<dbReference type="SUPFAM" id="SSF56349">
    <property type="entry name" value="DNA breaking-rejoining enzymes"/>
    <property type="match status" value="1"/>
</dbReference>
<accession>A0A2I2L150</accession>
<feature type="region of interest" description="Disordered" evidence="5">
    <location>
        <begin position="405"/>
        <end position="425"/>
    </location>
</feature>
<keyword evidence="9" id="KW-1185">Reference proteome</keyword>
<dbReference type="InterPro" id="IPR011010">
    <property type="entry name" value="DNA_brk_join_enz"/>
</dbReference>
<dbReference type="PANTHER" id="PTHR30349">
    <property type="entry name" value="PHAGE INTEGRASE-RELATED"/>
    <property type="match status" value="1"/>
</dbReference>
<dbReference type="InterPro" id="IPR002104">
    <property type="entry name" value="Integrase_catalytic"/>
</dbReference>
<keyword evidence="2 4" id="KW-0238">DNA-binding</keyword>
<evidence type="ECO:0000259" key="6">
    <source>
        <dbReference type="PROSITE" id="PS51898"/>
    </source>
</evidence>
<dbReference type="RefSeq" id="WP_101835730.1">
    <property type="nucleotide sequence ID" value="NZ_FZMO01000545.1"/>
</dbReference>
<dbReference type="InterPro" id="IPR010998">
    <property type="entry name" value="Integrase_recombinase_N"/>
</dbReference>
<reference evidence="8 9" key="1">
    <citation type="submission" date="2017-06" db="EMBL/GenBank/DDBJ databases">
        <authorList>
            <person name="Kim H.J."/>
            <person name="Triplett B.A."/>
        </authorList>
    </citation>
    <scope>NUCLEOTIDE SEQUENCE [LARGE SCALE GENOMIC DNA]</scope>
    <source>
        <strain evidence="8">FRACA_ARgP5</strain>
    </source>
</reference>
<gene>
    <name evidence="8" type="primary">int</name>
    <name evidence="8" type="ORF">FRACA_780001</name>
</gene>
<dbReference type="EMBL" id="FZMO01000545">
    <property type="protein sequence ID" value="SNQ51644.1"/>
    <property type="molecule type" value="Genomic_DNA"/>
</dbReference>
<dbReference type="AlphaFoldDB" id="A0A2I2L150"/>